<dbReference type="GO" id="GO:0016787">
    <property type="term" value="F:hydrolase activity"/>
    <property type="evidence" value="ECO:0007669"/>
    <property type="project" value="UniProtKB-KW"/>
</dbReference>
<feature type="region of interest" description="Disordered" evidence="1">
    <location>
        <begin position="1"/>
        <end position="25"/>
    </location>
</feature>
<sequence>MADRASHTWDAEYRPQAPAVPSPSELEIPDEVPWGIKYTPGTQISDIPIVPEGGYTLYGSAGGHTNVSIVWDPATNSTIRSVAATYHDFSDDGDNVLTGFENITYTALNLNKGHWDWFSGLTSTGPVASGTKVTSDDGFHFEVNALHHFFTANGTLVTKVNVFGAWVQPCNN</sequence>
<dbReference type="STRING" id="1214573.A0A0G2FSS7"/>
<keyword evidence="3" id="KW-1185">Reference proteome</keyword>
<keyword evidence="2" id="KW-0378">Hydrolase</keyword>
<organism evidence="2 3">
    <name type="scientific">Diaporthe ampelina</name>
    <dbReference type="NCBI Taxonomy" id="1214573"/>
    <lineage>
        <taxon>Eukaryota</taxon>
        <taxon>Fungi</taxon>
        <taxon>Dikarya</taxon>
        <taxon>Ascomycota</taxon>
        <taxon>Pezizomycotina</taxon>
        <taxon>Sordariomycetes</taxon>
        <taxon>Sordariomycetidae</taxon>
        <taxon>Diaporthales</taxon>
        <taxon>Diaporthaceae</taxon>
        <taxon>Diaporthe</taxon>
    </lineage>
</organism>
<evidence type="ECO:0000313" key="2">
    <source>
        <dbReference type="EMBL" id="KKY37056.1"/>
    </source>
</evidence>
<evidence type="ECO:0000313" key="3">
    <source>
        <dbReference type="Proteomes" id="UP000034680"/>
    </source>
</evidence>
<accession>A0A0G2FSS7</accession>
<name>A0A0G2FSS7_9PEZI</name>
<dbReference type="Proteomes" id="UP000034680">
    <property type="component" value="Unassembled WGS sequence"/>
</dbReference>
<dbReference type="AlphaFoldDB" id="A0A0G2FSS7"/>
<protein>
    <submittedName>
        <fullName evidence="2">Putative saponin hydrolase</fullName>
    </submittedName>
</protein>
<reference evidence="2 3" key="2">
    <citation type="submission" date="2015-05" db="EMBL/GenBank/DDBJ databases">
        <authorList>
            <person name="Morales-Cruz A."/>
            <person name="Amrine K.C."/>
            <person name="Cantu D."/>
        </authorList>
    </citation>
    <scope>NUCLEOTIDE SEQUENCE [LARGE SCALE GENOMIC DNA]</scope>
    <source>
        <strain evidence="2">DA912</strain>
    </source>
</reference>
<gene>
    <name evidence="2" type="ORF">UCDDA912_g02959</name>
</gene>
<proteinExistence type="predicted"/>
<reference evidence="2 3" key="1">
    <citation type="submission" date="2015-05" db="EMBL/GenBank/DDBJ databases">
        <title>Distinctive expansion of gene families associated with plant cell wall degradation and secondary metabolism in the genomes of grapevine trunk pathogens.</title>
        <authorList>
            <person name="Lawrence D.P."/>
            <person name="Travadon R."/>
            <person name="Rolshausen P.E."/>
            <person name="Baumgartner K."/>
        </authorList>
    </citation>
    <scope>NUCLEOTIDE SEQUENCE [LARGE SCALE GENOMIC DNA]</scope>
    <source>
        <strain evidence="2">DA912</strain>
    </source>
</reference>
<feature type="compositionally biased region" description="Basic and acidic residues" evidence="1">
    <location>
        <begin position="1"/>
        <end position="13"/>
    </location>
</feature>
<dbReference type="OrthoDB" id="10265322at2759"/>
<comment type="caution">
    <text evidence="2">The sequence shown here is derived from an EMBL/GenBank/DDBJ whole genome shotgun (WGS) entry which is preliminary data.</text>
</comment>
<evidence type="ECO:0000256" key="1">
    <source>
        <dbReference type="SAM" id="MobiDB-lite"/>
    </source>
</evidence>
<dbReference type="EMBL" id="LCUC01000098">
    <property type="protein sequence ID" value="KKY37056.1"/>
    <property type="molecule type" value="Genomic_DNA"/>
</dbReference>